<feature type="transmembrane region" description="Helical" evidence="5">
    <location>
        <begin position="104"/>
        <end position="124"/>
    </location>
</feature>
<dbReference type="Gene3D" id="1.10.1450.10">
    <property type="entry name" value="Tetraspanin"/>
    <property type="match status" value="2"/>
</dbReference>
<keyword evidence="4 5" id="KW-0472">Membrane</keyword>
<name>A0A8S3QEQ7_MYTED</name>
<dbReference type="PANTHER" id="PTHR19282">
    <property type="entry name" value="TETRASPANIN"/>
    <property type="match status" value="1"/>
</dbReference>
<comment type="subcellular location">
    <subcellularLocation>
        <location evidence="1">Membrane</location>
        <topology evidence="1">Multi-pass membrane protein</topology>
    </subcellularLocation>
</comment>
<dbReference type="InterPro" id="IPR018499">
    <property type="entry name" value="Tetraspanin/Peripherin"/>
</dbReference>
<evidence type="ECO:0000313" key="7">
    <source>
        <dbReference type="Proteomes" id="UP000683360"/>
    </source>
</evidence>
<keyword evidence="2 5" id="KW-0812">Transmembrane</keyword>
<feature type="transmembrane region" description="Helical" evidence="5">
    <location>
        <begin position="421"/>
        <end position="446"/>
    </location>
</feature>
<evidence type="ECO:0000256" key="2">
    <source>
        <dbReference type="ARBA" id="ARBA00022692"/>
    </source>
</evidence>
<proteinExistence type="predicted"/>
<keyword evidence="3 5" id="KW-1133">Transmembrane helix</keyword>
<comment type="caution">
    <text evidence="6">The sequence shown here is derived from an EMBL/GenBank/DDBJ whole genome shotgun (WGS) entry which is preliminary data.</text>
</comment>
<dbReference type="Pfam" id="PF00335">
    <property type="entry name" value="Tetraspanin"/>
    <property type="match status" value="2"/>
</dbReference>
<dbReference type="GO" id="GO:0005886">
    <property type="term" value="C:plasma membrane"/>
    <property type="evidence" value="ECO:0007669"/>
    <property type="project" value="TreeGrafter"/>
</dbReference>
<dbReference type="AlphaFoldDB" id="A0A8S3QEQ7"/>
<feature type="transmembrane region" description="Helical" evidence="5">
    <location>
        <begin position="173"/>
        <end position="198"/>
    </location>
</feature>
<dbReference type="Proteomes" id="UP000683360">
    <property type="component" value="Unassembled WGS sequence"/>
</dbReference>
<dbReference type="EMBL" id="CAJPWZ010000459">
    <property type="protein sequence ID" value="CAG2193074.1"/>
    <property type="molecule type" value="Genomic_DNA"/>
</dbReference>
<dbReference type="CDD" id="cd03127">
    <property type="entry name" value="tetraspanin_LEL"/>
    <property type="match status" value="1"/>
</dbReference>
<evidence type="ECO:0000256" key="5">
    <source>
        <dbReference type="SAM" id="Phobius"/>
    </source>
</evidence>
<organism evidence="6 7">
    <name type="scientific">Mytilus edulis</name>
    <name type="common">Blue mussel</name>
    <dbReference type="NCBI Taxonomy" id="6550"/>
    <lineage>
        <taxon>Eukaryota</taxon>
        <taxon>Metazoa</taxon>
        <taxon>Spiralia</taxon>
        <taxon>Lophotrochozoa</taxon>
        <taxon>Mollusca</taxon>
        <taxon>Bivalvia</taxon>
        <taxon>Autobranchia</taxon>
        <taxon>Pteriomorphia</taxon>
        <taxon>Mytilida</taxon>
        <taxon>Mytiloidea</taxon>
        <taxon>Mytilidae</taxon>
        <taxon>Mytilinae</taxon>
        <taxon>Mytilus</taxon>
    </lineage>
</organism>
<dbReference type="PRINTS" id="PR00259">
    <property type="entry name" value="TMFOUR"/>
</dbReference>
<dbReference type="OrthoDB" id="10033535at2759"/>
<feature type="transmembrane region" description="Helical" evidence="5">
    <location>
        <begin position="144"/>
        <end position="166"/>
    </location>
</feature>
<evidence type="ECO:0000256" key="3">
    <source>
        <dbReference type="ARBA" id="ARBA00022989"/>
    </source>
</evidence>
<sequence length="452" mass="51412">MIVEFKPKNGRPGIRSKKCKRKAYRKCKNLHWRLQRAETKENLIASSREYKRTLNKQFREYQKSVIDKLKNLRKSDSKAYWSLLNKCDTKGCSKVYNAKEHPSLSGINTQMLCGLGVLGIGVWIRIDMVQFDELLGKSMVPIAAYILIAAGGVVLLISLVGCLGALKENRVLLGLYFTFMLFIFMMEAAAAVLGSLFYDQAKPFMSTYVESAMMTKYGDPHYELVTKSVDKLQQQFKCCGFEEPQDWDNATAFTSAAVPVSCCRNQNQPSCNTAYNSTNIYDEGCVDALSNWMTGNLIYLLCVAIAVALFQVSSSIEMRLEYSMKYQYHYNTEHSDVINSIQRELNCCGLHKYSDWQYYRYYTDISLAVARGRETVPVSCCRDTAGISCNVGNKVPRDLTQIYTKGCHTALENWMQSNMLIFGWTCFAMSSVQILGMVLCCCFYKAMKDTRR</sequence>
<dbReference type="SUPFAM" id="SSF48652">
    <property type="entry name" value="Tetraspanin"/>
    <property type="match status" value="2"/>
</dbReference>
<accession>A0A8S3QEQ7</accession>
<dbReference type="PANTHER" id="PTHR19282:SF544">
    <property type="entry name" value="TETRASPANIN"/>
    <property type="match status" value="1"/>
</dbReference>
<evidence type="ECO:0000256" key="1">
    <source>
        <dbReference type="ARBA" id="ARBA00004141"/>
    </source>
</evidence>
<evidence type="ECO:0000313" key="6">
    <source>
        <dbReference type="EMBL" id="CAG2193074.1"/>
    </source>
</evidence>
<keyword evidence="7" id="KW-1185">Reference proteome</keyword>
<dbReference type="InterPro" id="IPR008952">
    <property type="entry name" value="Tetraspanin_EC2_sf"/>
</dbReference>
<gene>
    <name evidence="6" type="ORF">MEDL_8561</name>
</gene>
<reference evidence="6" key="1">
    <citation type="submission" date="2021-03" db="EMBL/GenBank/DDBJ databases">
        <authorList>
            <person name="Bekaert M."/>
        </authorList>
    </citation>
    <scope>NUCLEOTIDE SEQUENCE</scope>
</reference>
<protein>
    <submittedName>
        <fullName evidence="6">CD151</fullName>
    </submittedName>
</protein>
<evidence type="ECO:0000256" key="4">
    <source>
        <dbReference type="ARBA" id="ARBA00023136"/>
    </source>
</evidence>